<evidence type="ECO:0000259" key="6">
    <source>
        <dbReference type="PROSITE" id="PS50089"/>
    </source>
</evidence>
<comment type="caution">
    <text evidence="7">The sequence shown here is derived from an EMBL/GenBank/DDBJ whole genome shotgun (WGS) entry which is preliminary data.</text>
</comment>
<evidence type="ECO:0000256" key="3">
    <source>
        <dbReference type="ARBA" id="ARBA00022833"/>
    </source>
</evidence>
<keyword evidence="8" id="KW-1185">Reference proteome</keyword>
<proteinExistence type="predicted"/>
<feature type="compositionally biased region" description="Acidic residues" evidence="5">
    <location>
        <begin position="113"/>
        <end position="124"/>
    </location>
</feature>
<dbReference type="SUPFAM" id="SSF57850">
    <property type="entry name" value="RING/U-box"/>
    <property type="match status" value="1"/>
</dbReference>
<accession>A0ABR2WAQ4</accession>
<evidence type="ECO:0000256" key="4">
    <source>
        <dbReference type="PROSITE-ProRule" id="PRU00175"/>
    </source>
</evidence>
<name>A0ABR2WAQ4_9FUNG</name>
<evidence type="ECO:0000313" key="7">
    <source>
        <dbReference type="EMBL" id="KAK9728784.1"/>
    </source>
</evidence>
<dbReference type="SMART" id="SM00184">
    <property type="entry name" value="RING"/>
    <property type="match status" value="1"/>
</dbReference>
<protein>
    <recommendedName>
        <fullName evidence="6">RING-type domain-containing protein</fullName>
    </recommendedName>
</protein>
<dbReference type="PANTHER" id="PTHR45931">
    <property type="entry name" value="SI:CH211-59O9.10"/>
    <property type="match status" value="1"/>
</dbReference>
<evidence type="ECO:0000256" key="1">
    <source>
        <dbReference type="ARBA" id="ARBA00022723"/>
    </source>
</evidence>
<gene>
    <name evidence="7" type="ORF">K7432_000813</name>
</gene>
<dbReference type="InterPro" id="IPR051834">
    <property type="entry name" value="RING_finger_E3_ligase"/>
</dbReference>
<feature type="region of interest" description="Disordered" evidence="5">
    <location>
        <begin position="113"/>
        <end position="135"/>
    </location>
</feature>
<dbReference type="Pfam" id="PF13639">
    <property type="entry name" value="zf-RING_2"/>
    <property type="match status" value="1"/>
</dbReference>
<dbReference type="PANTHER" id="PTHR45931:SF3">
    <property type="entry name" value="RING ZINC FINGER-CONTAINING PROTEIN"/>
    <property type="match status" value="1"/>
</dbReference>
<feature type="domain" description="RING-type" evidence="6">
    <location>
        <begin position="246"/>
        <end position="287"/>
    </location>
</feature>
<feature type="compositionally biased region" description="Basic and acidic residues" evidence="5">
    <location>
        <begin position="126"/>
        <end position="135"/>
    </location>
</feature>
<dbReference type="Gene3D" id="3.30.40.10">
    <property type="entry name" value="Zinc/RING finger domain, C3HC4 (zinc finger)"/>
    <property type="match status" value="1"/>
</dbReference>
<organism evidence="7 8">
    <name type="scientific">Basidiobolus ranarum</name>
    <dbReference type="NCBI Taxonomy" id="34480"/>
    <lineage>
        <taxon>Eukaryota</taxon>
        <taxon>Fungi</taxon>
        <taxon>Fungi incertae sedis</taxon>
        <taxon>Zoopagomycota</taxon>
        <taxon>Entomophthoromycotina</taxon>
        <taxon>Basidiobolomycetes</taxon>
        <taxon>Basidiobolales</taxon>
        <taxon>Basidiobolaceae</taxon>
        <taxon>Basidiobolus</taxon>
    </lineage>
</organism>
<evidence type="ECO:0000256" key="5">
    <source>
        <dbReference type="SAM" id="MobiDB-lite"/>
    </source>
</evidence>
<keyword evidence="2 4" id="KW-0863">Zinc-finger</keyword>
<evidence type="ECO:0000256" key="2">
    <source>
        <dbReference type="ARBA" id="ARBA00022771"/>
    </source>
</evidence>
<dbReference type="Proteomes" id="UP001479436">
    <property type="component" value="Unassembled WGS sequence"/>
</dbReference>
<dbReference type="InterPro" id="IPR013083">
    <property type="entry name" value="Znf_RING/FYVE/PHD"/>
</dbReference>
<evidence type="ECO:0000313" key="8">
    <source>
        <dbReference type="Proteomes" id="UP001479436"/>
    </source>
</evidence>
<dbReference type="EMBL" id="JASJQH010006891">
    <property type="protein sequence ID" value="KAK9728784.1"/>
    <property type="molecule type" value="Genomic_DNA"/>
</dbReference>
<reference evidence="7 8" key="1">
    <citation type="submission" date="2023-04" db="EMBL/GenBank/DDBJ databases">
        <title>Genome of Basidiobolus ranarum AG-B5.</title>
        <authorList>
            <person name="Stajich J.E."/>
            <person name="Carter-House D."/>
            <person name="Gryganskyi A."/>
        </authorList>
    </citation>
    <scope>NUCLEOTIDE SEQUENCE [LARGE SCALE GENOMIC DNA]</scope>
    <source>
        <strain evidence="7 8">AG-B5</strain>
    </source>
</reference>
<keyword evidence="1" id="KW-0479">Metal-binding</keyword>
<keyword evidence="3" id="KW-0862">Zinc</keyword>
<dbReference type="InterPro" id="IPR001841">
    <property type="entry name" value="Znf_RING"/>
</dbReference>
<dbReference type="PROSITE" id="PS50089">
    <property type="entry name" value="ZF_RING_2"/>
    <property type="match status" value="1"/>
</dbReference>
<sequence>MDSFSESFDFSNNRLVLHRCYECDSQVTIVATSLPTCPNCYSEFVEEIEIETSNYIFDDSPPSIRNGGVEFDSESREAEVVDRVQTMLQQLLSSNNSSLVMQEEEAEDPYFDLNEYDNETDNDSDTGTHEDTADREDIFTTILNMDDATYSESRNSSLPQNFSNFIQHLLDGANASMGGANPLWNLLELHGEPGDYVFGEQGLDNVITQLMEQPGKNIPTPASEDTINKLPLKLMTQGQIDIYKECTVCKDDFVIDDAVNHLPCQHLFHHECIRPWLLLNGTCPVCRYSLITKETSRSKDGVETADN</sequence>